<dbReference type="InterPro" id="IPR039421">
    <property type="entry name" value="Type_1_exporter"/>
</dbReference>
<comment type="caution">
    <text evidence="11">The sequence shown here is derived from an EMBL/GenBank/DDBJ whole genome shotgun (WGS) entry which is preliminary data.</text>
</comment>
<dbReference type="Pfam" id="PF00664">
    <property type="entry name" value="ABC_membrane"/>
    <property type="match status" value="1"/>
</dbReference>
<keyword evidence="2 8" id="KW-0812">Transmembrane</keyword>
<dbReference type="Proteomes" id="UP001225356">
    <property type="component" value="Unassembled WGS sequence"/>
</dbReference>
<feature type="compositionally biased region" description="Basic and acidic residues" evidence="7">
    <location>
        <begin position="24"/>
        <end position="36"/>
    </location>
</feature>
<evidence type="ECO:0000256" key="4">
    <source>
        <dbReference type="ARBA" id="ARBA00022840"/>
    </source>
</evidence>
<evidence type="ECO:0000256" key="5">
    <source>
        <dbReference type="ARBA" id="ARBA00022989"/>
    </source>
</evidence>
<dbReference type="Gene3D" id="1.20.1560.10">
    <property type="entry name" value="ABC transporter type 1, transmembrane domain"/>
    <property type="match status" value="1"/>
</dbReference>
<dbReference type="PANTHER" id="PTHR43394:SF1">
    <property type="entry name" value="ATP-BINDING CASSETTE SUB-FAMILY B MEMBER 10, MITOCHONDRIAL"/>
    <property type="match status" value="1"/>
</dbReference>
<evidence type="ECO:0000259" key="10">
    <source>
        <dbReference type="PROSITE" id="PS50929"/>
    </source>
</evidence>
<dbReference type="InterPro" id="IPR003439">
    <property type="entry name" value="ABC_transporter-like_ATP-bd"/>
</dbReference>
<evidence type="ECO:0000256" key="6">
    <source>
        <dbReference type="ARBA" id="ARBA00023136"/>
    </source>
</evidence>
<dbReference type="PANTHER" id="PTHR43394">
    <property type="entry name" value="ATP-DEPENDENT PERMEASE MDL1, MITOCHONDRIAL"/>
    <property type="match status" value="1"/>
</dbReference>
<protein>
    <submittedName>
        <fullName evidence="11">ABC-type multidrug transport system fused ATPase/permease subunit</fullName>
    </submittedName>
</protein>
<keyword evidence="3" id="KW-0547">Nucleotide-binding</keyword>
<dbReference type="Gene3D" id="3.40.50.300">
    <property type="entry name" value="P-loop containing nucleotide triphosphate hydrolases"/>
    <property type="match status" value="1"/>
</dbReference>
<evidence type="ECO:0000256" key="7">
    <source>
        <dbReference type="SAM" id="MobiDB-lite"/>
    </source>
</evidence>
<dbReference type="RefSeq" id="WP_307556245.1">
    <property type="nucleotide sequence ID" value="NZ_JAUSQU010000001.1"/>
</dbReference>
<comment type="subcellular location">
    <subcellularLocation>
        <location evidence="1">Cell membrane</location>
        <topology evidence="1">Multi-pass membrane protein</topology>
    </subcellularLocation>
</comment>
<feature type="domain" description="ABC transmembrane type-1" evidence="10">
    <location>
        <begin position="74"/>
        <end position="360"/>
    </location>
</feature>
<evidence type="ECO:0000256" key="1">
    <source>
        <dbReference type="ARBA" id="ARBA00004651"/>
    </source>
</evidence>
<dbReference type="EMBL" id="JAUSQU010000001">
    <property type="protein sequence ID" value="MDP9842324.1"/>
    <property type="molecule type" value="Genomic_DNA"/>
</dbReference>
<feature type="transmembrane region" description="Helical" evidence="8">
    <location>
        <begin position="195"/>
        <end position="213"/>
    </location>
</feature>
<dbReference type="Pfam" id="PF00005">
    <property type="entry name" value="ABC_tran"/>
    <property type="match status" value="1"/>
</dbReference>
<feature type="domain" description="ABC transporter" evidence="9">
    <location>
        <begin position="394"/>
        <end position="628"/>
    </location>
</feature>
<organism evidence="11 12">
    <name type="scientific">Streptosporangium lutulentum</name>
    <dbReference type="NCBI Taxonomy" id="1461250"/>
    <lineage>
        <taxon>Bacteria</taxon>
        <taxon>Bacillati</taxon>
        <taxon>Actinomycetota</taxon>
        <taxon>Actinomycetes</taxon>
        <taxon>Streptosporangiales</taxon>
        <taxon>Streptosporangiaceae</taxon>
        <taxon>Streptosporangium</taxon>
    </lineage>
</organism>
<dbReference type="InterPro" id="IPR003593">
    <property type="entry name" value="AAA+_ATPase"/>
</dbReference>
<dbReference type="PROSITE" id="PS50929">
    <property type="entry name" value="ABC_TM1F"/>
    <property type="match status" value="1"/>
</dbReference>
<accession>A0ABT9Q6E6</accession>
<feature type="transmembrane region" description="Helical" evidence="8">
    <location>
        <begin position="73"/>
        <end position="94"/>
    </location>
</feature>
<keyword evidence="4" id="KW-0067">ATP-binding</keyword>
<evidence type="ECO:0000256" key="2">
    <source>
        <dbReference type="ARBA" id="ARBA00022692"/>
    </source>
</evidence>
<name>A0ABT9Q6E6_9ACTN</name>
<feature type="region of interest" description="Disordered" evidence="7">
    <location>
        <begin position="1"/>
        <end position="42"/>
    </location>
</feature>
<proteinExistence type="predicted"/>
<feature type="transmembrane region" description="Helical" evidence="8">
    <location>
        <begin position="219"/>
        <end position="235"/>
    </location>
</feature>
<keyword evidence="12" id="KW-1185">Reference proteome</keyword>
<reference evidence="11 12" key="1">
    <citation type="submission" date="2023-07" db="EMBL/GenBank/DDBJ databases">
        <title>Sequencing the genomes of 1000 actinobacteria strains.</title>
        <authorList>
            <person name="Klenk H.-P."/>
        </authorList>
    </citation>
    <scope>NUCLEOTIDE SEQUENCE [LARGE SCALE GENOMIC DNA]</scope>
    <source>
        <strain evidence="11 12">DSM 46740</strain>
    </source>
</reference>
<dbReference type="InterPro" id="IPR017871">
    <property type="entry name" value="ABC_transporter-like_CS"/>
</dbReference>
<dbReference type="InterPro" id="IPR036640">
    <property type="entry name" value="ABC1_TM_sf"/>
</dbReference>
<evidence type="ECO:0000256" key="8">
    <source>
        <dbReference type="SAM" id="Phobius"/>
    </source>
</evidence>
<keyword evidence="5 8" id="KW-1133">Transmembrane helix</keyword>
<evidence type="ECO:0000256" key="3">
    <source>
        <dbReference type="ARBA" id="ARBA00022741"/>
    </source>
</evidence>
<keyword evidence="6 8" id="KW-0472">Membrane</keyword>
<feature type="transmembrane region" description="Helical" evidence="8">
    <location>
        <begin position="114"/>
        <end position="135"/>
    </location>
</feature>
<gene>
    <name evidence="11" type="ORF">J2853_001535</name>
</gene>
<dbReference type="CDD" id="cd18546">
    <property type="entry name" value="ABC_6TM_Rv0194_D2_like"/>
    <property type="match status" value="1"/>
</dbReference>
<dbReference type="PROSITE" id="PS00211">
    <property type="entry name" value="ABC_TRANSPORTER_1"/>
    <property type="match status" value="1"/>
</dbReference>
<dbReference type="SUPFAM" id="SSF90123">
    <property type="entry name" value="ABC transporter transmembrane region"/>
    <property type="match status" value="1"/>
</dbReference>
<evidence type="ECO:0000259" key="9">
    <source>
        <dbReference type="PROSITE" id="PS50893"/>
    </source>
</evidence>
<dbReference type="PROSITE" id="PS50893">
    <property type="entry name" value="ABC_TRANSPORTER_2"/>
    <property type="match status" value="1"/>
</dbReference>
<dbReference type="SMART" id="SM00382">
    <property type="entry name" value="AAA"/>
    <property type="match status" value="1"/>
</dbReference>
<evidence type="ECO:0000313" key="11">
    <source>
        <dbReference type="EMBL" id="MDP9842324.1"/>
    </source>
</evidence>
<dbReference type="InterPro" id="IPR011527">
    <property type="entry name" value="ABC1_TM_dom"/>
</dbReference>
<dbReference type="InterPro" id="IPR027417">
    <property type="entry name" value="P-loop_NTPase"/>
</dbReference>
<dbReference type="SUPFAM" id="SSF52540">
    <property type="entry name" value="P-loop containing nucleoside triphosphate hydrolases"/>
    <property type="match status" value="1"/>
</dbReference>
<feature type="transmembrane region" description="Helical" evidence="8">
    <location>
        <begin position="297"/>
        <end position="318"/>
    </location>
</feature>
<evidence type="ECO:0000313" key="12">
    <source>
        <dbReference type="Proteomes" id="UP001225356"/>
    </source>
</evidence>
<sequence length="641" mass="69805">MSQTETETGTGTGTGATAGAEVRPGAETENGERDWRGVAAEDQDDLSEQVSFLLRNRSRRLLGDLLRPYRKKIILLVTVIVICNVAALSIPYLIKVGIDSGIPPMIAGEGSATLVTVVAVVLAAAITQAVTRLVFLRMAGRIGQNILLELRRRVFDHFQKLSLSFHDNYTSGRVVSRLTSDIDAISEMLQSGFDGLVTAVLTLIGTAVLLLVLDVPLGLVSLLPLPILLLFTRWFRRQSSIIYRRTRETVALVIVHFVESMTGMRAVQAFRREPRNQAIFSELNTDYRDANKQSMQLIAVFMPGVKLIGNVTIAAVLFYGGWRAIDGDVTVGVLAAFLLYLRQFYEPMQEISQFYNTFQSAGAALEKLSGVLEESPEVAEPRDPVALERPRGEVRFEEVEFSYLDGTPVLPRMELTIPAGQTVALVGTTGAGKTTLAKLVARFYDPVAGRVLLDGHDLRDLGEDSLRGAVVLVTQENYLFTGSVADNIRFGRPGATMAEVVEAARSIGAHDFVSALPEGYDTSVGKHGGRLSAGQRQLVAFARAFLADPAILILDEATSSLDVSSERLVQRAMQTILADRTALIIAHRLSTVEIADRVLVMDGGRIVEDGPPDLLIAEAGRFAGLHRAWLDSISDHRELPG</sequence>